<organism evidence="3 4">
    <name type="scientific">Neurospora tetraspora</name>
    <dbReference type="NCBI Taxonomy" id="94610"/>
    <lineage>
        <taxon>Eukaryota</taxon>
        <taxon>Fungi</taxon>
        <taxon>Dikarya</taxon>
        <taxon>Ascomycota</taxon>
        <taxon>Pezizomycotina</taxon>
        <taxon>Sordariomycetes</taxon>
        <taxon>Sordariomycetidae</taxon>
        <taxon>Sordariales</taxon>
        <taxon>Sordariaceae</taxon>
        <taxon>Neurospora</taxon>
    </lineage>
</organism>
<feature type="coiled-coil region" evidence="1">
    <location>
        <begin position="77"/>
        <end position="104"/>
    </location>
</feature>
<protein>
    <submittedName>
        <fullName evidence="3">Uncharacterized protein</fullName>
    </submittedName>
</protein>
<name>A0AAE0MT37_9PEZI</name>
<evidence type="ECO:0000313" key="4">
    <source>
        <dbReference type="Proteomes" id="UP001278500"/>
    </source>
</evidence>
<feature type="coiled-coil region" evidence="1">
    <location>
        <begin position="158"/>
        <end position="203"/>
    </location>
</feature>
<accession>A0AAE0MT37</accession>
<dbReference type="Proteomes" id="UP001278500">
    <property type="component" value="Unassembled WGS sequence"/>
</dbReference>
<dbReference type="AlphaFoldDB" id="A0AAE0MT37"/>
<keyword evidence="1" id="KW-0175">Coiled coil</keyword>
<reference evidence="3" key="1">
    <citation type="journal article" date="2023" name="Mol. Phylogenet. Evol.">
        <title>Genome-scale phylogeny and comparative genomics of the fungal order Sordariales.</title>
        <authorList>
            <person name="Hensen N."/>
            <person name="Bonometti L."/>
            <person name="Westerberg I."/>
            <person name="Brannstrom I.O."/>
            <person name="Guillou S."/>
            <person name="Cros-Aarteil S."/>
            <person name="Calhoun S."/>
            <person name="Haridas S."/>
            <person name="Kuo A."/>
            <person name="Mondo S."/>
            <person name="Pangilinan J."/>
            <person name="Riley R."/>
            <person name="LaButti K."/>
            <person name="Andreopoulos B."/>
            <person name="Lipzen A."/>
            <person name="Chen C."/>
            <person name="Yan M."/>
            <person name="Daum C."/>
            <person name="Ng V."/>
            <person name="Clum A."/>
            <person name="Steindorff A."/>
            <person name="Ohm R.A."/>
            <person name="Martin F."/>
            <person name="Silar P."/>
            <person name="Natvig D.O."/>
            <person name="Lalanne C."/>
            <person name="Gautier V."/>
            <person name="Ament-Velasquez S.L."/>
            <person name="Kruys A."/>
            <person name="Hutchinson M.I."/>
            <person name="Powell A.J."/>
            <person name="Barry K."/>
            <person name="Miller A.N."/>
            <person name="Grigoriev I.V."/>
            <person name="Debuchy R."/>
            <person name="Gladieux P."/>
            <person name="Hiltunen Thoren M."/>
            <person name="Johannesson H."/>
        </authorList>
    </citation>
    <scope>NUCLEOTIDE SEQUENCE</scope>
    <source>
        <strain evidence="3">CBS 560.94</strain>
    </source>
</reference>
<reference evidence="3" key="2">
    <citation type="submission" date="2023-06" db="EMBL/GenBank/DDBJ databases">
        <authorList>
            <consortium name="Lawrence Berkeley National Laboratory"/>
            <person name="Haridas S."/>
            <person name="Hensen N."/>
            <person name="Bonometti L."/>
            <person name="Westerberg I."/>
            <person name="Brannstrom I.O."/>
            <person name="Guillou S."/>
            <person name="Cros-Aarteil S."/>
            <person name="Calhoun S."/>
            <person name="Kuo A."/>
            <person name="Mondo S."/>
            <person name="Pangilinan J."/>
            <person name="Riley R."/>
            <person name="Labutti K."/>
            <person name="Andreopoulos B."/>
            <person name="Lipzen A."/>
            <person name="Chen C."/>
            <person name="Yanf M."/>
            <person name="Daum C."/>
            <person name="Ng V."/>
            <person name="Clum A."/>
            <person name="Steindorff A."/>
            <person name="Ohm R."/>
            <person name="Martin F."/>
            <person name="Silar P."/>
            <person name="Natvig D."/>
            <person name="Lalanne C."/>
            <person name="Gautier V."/>
            <person name="Ament-Velasquez S.L."/>
            <person name="Kruys A."/>
            <person name="Hutchinson M.I."/>
            <person name="Powell A.J."/>
            <person name="Barry K."/>
            <person name="Miller A.N."/>
            <person name="Grigoriev I.V."/>
            <person name="Debuchy R."/>
            <person name="Gladieux P."/>
            <person name="Thoren M.H."/>
            <person name="Johannesson H."/>
        </authorList>
    </citation>
    <scope>NUCLEOTIDE SEQUENCE</scope>
    <source>
        <strain evidence="3">CBS 560.94</strain>
    </source>
</reference>
<dbReference type="EMBL" id="JAUEPP010000003">
    <property type="protein sequence ID" value="KAK3347814.1"/>
    <property type="molecule type" value="Genomic_DNA"/>
</dbReference>
<evidence type="ECO:0000256" key="1">
    <source>
        <dbReference type="SAM" id="Coils"/>
    </source>
</evidence>
<feature type="coiled-coil region" evidence="1">
    <location>
        <begin position="241"/>
        <end position="275"/>
    </location>
</feature>
<feature type="compositionally biased region" description="Basic and acidic residues" evidence="2">
    <location>
        <begin position="360"/>
        <end position="374"/>
    </location>
</feature>
<feature type="region of interest" description="Disordered" evidence="2">
    <location>
        <begin position="353"/>
        <end position="374"/>
    </location>
</feature>
<evidence type="ECO:0000313" key="3">
    <source>
        <dbReference type="EMBL" id="KAK3347814.1"/>
    </source>
</evidence>
<sequence length="611" mass="68458">MSTPQATQEPQDALVQSIANLVNTTDALAEIIARVNNSLSETSQADEAFTVALVYLENVKGQFLNLVASAQEAASLNLATKLQIEQATKQLEQLQKKIKDQLELDSKEVAGHIKKQFELAFKVMSENFKKQLELTSKEMADDSKNMADKCVKALALTGEAMVEQVEKLEHTSEEMEKDSKKMSEQAKEEIKQMAENANKTIINSSEAMVDQIYNLEYGADEIQVDVREVKEQCKEVLGQSKEVMVLTMEELKLAKEDMQRERLLFKDQHDRLEQKIEEMYRVLEGRDAENKGLKALYSKLSSHALRSVQNATNFRDAQYKFLVDGFARFEQKIAFITHHIGNTSAISGKASTAVTTNDASKADKTSKSPKSTKEDKIAELQKIVRDLKYERDVLTGNNKLLELRLAKFEQEALATSPAPEQPVPDTPCPTLKSTKSKRSLTETGEPLAQLTLSDSETTTVVASARPSVESLIQPDLWERLIAPALLSDEIKRRLRLIKPQVTGGLRLETLFLRVVNIAVHDQAWENFDSLLKQGTISQWYCVDGLVKNGLGRGSTILVGHQCDGHRAFPQGRDAKDRHALGYGIWVIMTPHGLCRDVRPIPLQPVHKEYEV</sequence>
<feature type="region of interest" description="Disordered" evidence="2">
    <location>
        <begin position="413"/>
        <end position="443"/>
    </location>
</feature>
<proteinExistence type="predicted"/>
<comment type="caution">
    <text evidence="3">The sequence shown here is derived from an EMBL/GenBank/DDBJ whole genome shotgun (WGS) entry which is preliminary data.</text>
</comment>
<dbReference type="RefSeq" id="XP_062682896.1">
    <property type="nucleotide sequence ID" value="XM_062829093.1"/>
</dbReference>
<gene>
    <name evidence="3" type="ORF">B0H65DRAFT_538479</name>
</gene>
<keyword evidence="4" id="KW-1185">Reference proteome</keyword>
<dbReference type="GeneID" id="87866247"/>
<evidence type="ECO:0000256" key="2">
    <source>
        <dbReference type="SAM" id="MobiDB-lite"/>
    </source>
</evidence>